<protein>
    <submittedName>
        <fullName evidence="2">GB1/RHD3-type G domain-containing protein</fullName>
    </submittedName>
</protein>
<dbReference type="WBParaSite" id="JU765_v2.g20525.t1">
    <property type="protein sequence ID" value="JU765_v2.g20525.t1"/>
    <property type="gene ID" value="JU765_v2.g20525"/>
</dbReference>
<evidence type="ECO:0000313" key="1">
    <source>
        <dbReference type="Proteomes" id="UP000887576"/>
    </source>
</evidence>
<dbReference type="Proteomes" id="UP000887576">
    <property type="component" value="Unplaced"/>
</dbReference>
<evidence type="ECO:0000313" key="2">
    <source>
        <dbReference type="WBParaSite" id="JU765_v2.g20525.t1"/>
    </source>
</evidence>
<name>A0AC34QYV7_9BILA</name>
<organism evidence="1 2">
    <name type="scientific">Panagrolaimus sp. JU765</name>
    <dbReference type="NCBI Taxonomy" id="591449"/>
    <lineage>
        <taxon>Eukaryota</taxon>
        <taxon>Metazoa</taxon>
        <taxon>Ecdysozoa</taxon>
        <taxon>Nematoda</taxon>
        <taxon>Chromadorea</taxon>
        <taxon>Rhabditida</taxon>
        <taxon>Tylenchina</taxon>
        <taxon>Panagrolaimomorpha</taxon>
        <taxon>Panagrolaimoidea</taxon>
        <taxon>Panagrolaimidae</taxon>
        <taxon>Panagrolaimus</taxon>
    </lineage>
</organism>
<accession>A0AC34QYV7</accession>
<proteinExistence type="predicted"/>
<sequence length="541" mass="60981">MEHRHKVLPVQLIVAQSSNPNSFRLNESALNAVLGHREIANKKIVIISVAGAFRKGKSFLLNFFLEYLYALQNSQQNDIQLDWLGDDVQLQGFHWRSGAKRDTTGIWLWGEPIMIEAANGEKYAVVLVRTFDANVSVKQCSNIFGLSTLLSSHQCFNVVENISDEALQHLALFVEYGRLVLTEAQDFGQPFQTFSFIVRDFKSPDDFAYGQEGGTKYFENLLKSENLQNSESKMIKEQLLEVFKEVNCFLLPHPGHKVAERNSFKGYVKELRPLFREEVKRMVHALLNPHVLQPKIVNGKEVTCKKMMEYIREFARVFDSTHECPNPRDILNANAQILCMESAIEAKTAYCRGMDRITSGPRMMSEKKLLEAHIKHGITALNIYDKCPKIADGEVRSANLARLQEDINAELERYKRMNEDKRVTGCASALLACGDSVLFGVGLGGAASGAVAASVVTLQLGLVSAGIVAIPISLTALFGIWCYVTRNMKTNETKQAFFFFGKIYIVDCLECVKIVGFTSTRKGKRLFNVFDFWTFFCKCKN</sequence>
<reference evidence="2" key="1">
    <citation type="submission" date="2022-11" db="UniProtKB">
        <authorList>
            <consortium name="WormBaseParasite"/>
        </authorList>
    </citation>
    <scope>IDENTIFICATION</scope>
</reference>